<dbReference type="InterPro" id="IPR041380">
    <property type="entry name" value="Acetyltransf_17"/>
</dbReference>
<comment type="caution">
    <text evidence="4">Lacks conserved residue(s) required for the propagation of feature annotation.</text>
</comment>
<sequence>MGELEMRGVSGDREATDAWVRAVVAGFLDRGADLSREELDARYARQELSRARGFFEKDGDRERCVATFNSLPQRLTTVGGAQLVAAGVSGVTVTVTHRRRGLLSRLMERELREARERGDALASLIAAEYRIYGRYGFGPATSFVNWRVNTRRAGLDERWSPAEVDGTLALVEDAEAREVLPGLHRRFRAVTAGAVSRDDFHWDRVTGRVPVASEGTRPLWAVYRDGAGVVRGLAGFAVEKDWDRGMPDATARVRTFYAEDDAVERALWRLLFSLDWVSVVDTGRARPDSTLPLMLPDARAATVAEVADFLWLRPLDVPAMLAARSYAAEGELVLEVRDPMGLANGRFLLTAGTDGASCAPTTRSAELTLDVGALGRLYLGDDSAARLLAGGLLSEETNGATARADLLLHTGRRPWCPDIF</sequence>
<evidence type="ECO:0000313" key="7">
    <source>
        <dbReference type="Proteomes" id="UP000278673"/>
    </source>
</evidence>
<keyword evidence="3 4" id="KW-0012">Acyltransferase</keyword>
<organism evidence="6 7">
    <name type="scientific">Streptomyces triticirhizae</name>
    <dbReference type="NCBI Taxonomy" id="2483353"/>
    <lineage>
        <taxon>Bacteria</taxon>
        <taxon>Bacillati</taxon>
        <taxon>Actinomycetota</taxon>
        <taxon>Actinomycetes</taxon>
        <taxon>Kitasatosporales</taxon>
        <taxon>Streptomycetaceae</taxon>
        <taxon>Streptomyces</taxon>
    </lineage>
</organism>
<comment type="similarity">
    <text evidence="1 4">Belongs to the acetyltransferase Eis family.</text>
</comment>
<evidence type="ECO:0000313" key="6">
    <source>
        <dbReference type="EMBL" id="RMI31111.1"/>
    </source>
</evidence>
<dbReference type="EMBL" id="RFFJ01000224">
    <property type="protein sequence ID" value="RMI31111.1"/>
    <property type="molecule type" value="Genomic_DNA"/>
</dbReference>
<keyword evidence="7" id="KW-1185">Reference proteome</keyword>
<feature type="active site" description="Proton acceptor; via carboxylate" evidence="4">
    <location>
        <position position="420"/>
    </location>
</feature>
<dbReference type="Gene3D" id="3.40.630.30">
    <property type="match status" value="2"/>
</dbReference>
<dbReference type="AlphaFoldDB" id="A0A3M2L0N3"/>
<evidence type="ECO:0000256" key="1">
    <source>
        <dbReference type="ARBA" id="ARBA00009213"/>
    </source>
</evidence>
<protein>
    <submittedName>
        <fullName evidence="6">GNAT family N-acetyltransferase</fullName>
    </submittedName>
</protein>
<dbReference type="RefSeq" id="WP_122399511.1">
    <property type="nucleotide sequence ID" value="NZ_RFFJ01000224.1"/>
</dbReference>
<dbReference type="PANTHER" id="PTHR37817:SF1">
    <property type="entry name" value="N-ACETYLTRANSFERASE EIS"/>
    <property type="match status" value="1"/>
</dbReference>
<dbReference type="InterPro" id="IPR036527">
    <property type="entry name" value="SCP2_sterol-bd_dom_sf"/>
</dbReference>
<dbReference type="InterPro" id="IPR022902">
    <property type="entry name" value="NAcTrfase_Eis"/>
</dbReference>
<dbReference type="HAMAP" id="MF_01812">
    <property type="entry name" value="Eis"/>
    <property type="match status" value="1"/>
</dbReference>
<proteinExistence type="inferred from homology"/>
<dbReference type="Pfam" id="PF13527">
    <property type="entry name" value="Acetyltransf_9"/>
    <property type="match status" value="1"/>
</dbReference>
<dbReference type="GO" id="GO:0030649">
    <property type="term" value="P:aminoglycoside antibiotic catabolic process"/>
    <property type="evidence" value="ECO:0007669"/>
    <property type="project" value="TreeGrafter"/>
</dbReference>
<feature type="binding site" evidence="4">
    <location>
        <begin position="91"/>
        <end position="93"/>
    </location>
    <ligand>
        <name>acetyl-CoA</name>
        <dbReference type="ChEBI" id="CHEBI:57288"/>
    </ligand>
</feature>
<evidence type="ECO:0000259" key="5">
    <source>
        <dbReference type="PROSITE" id="PS51186"/>
    </source>
</evidence>
<name>A0A3M2L0N3_9ACTN</name>
<comment type="subunit">
    <text evidence="4">Homohexamer; trimer of dimers.</text>
</comment>
<dbReference type="PANTHER" id="PTHR37817">
    <property type="entry name" value="N-ACETYLTRANSFERASE EIS"/>
    <property type="match status" value="1"/>
</dbReference>
<dbReference type="GO" id="GO:0034069">
    <property type="term" value="F:aminoglycoside N-acetyltransferase activity"/>
    <property type="evidence" value="ECO:0007669"/>
    <property type="project" value="TreeGrafter"/>
</dbReference>
<accession>A0A3M2L0N3</accession>
<dbReference type="InterPro" id="IPR000182">
    <property type="entry name" value="GNAT_dom"/>
</dbReference>
<evidence type="ECO:0000256" key="3">
    <source>
        <dbReference type="ARBA" id="ARBA00023315"/>
    </source>
</evidence>
<dbReference type="Pfam" id="PF17668">
    <property type="entry name" value="Acetyltransf_17"/>
    <property type="match status" value="1"/>
</dbReference>
<dbReference type="InterPro" id="IPR051554">
    <property type="entry name" value="Acetyltransferase_Eis"/>
</dbReference>
<dbReference type="PROSITE" id="PS51186">
    <property type="entry name" value="GNAT"/>
    <property type="match status" value="1"/>
</dbReference>
<dbReference type="InterPro" id="IPR025559">
    <property type="entry name" value="Eis_dom"/>
</dbReference>
<dbReference type="Gene3D" id="3.30.1050.10">
    <property type="entry name" value="SCP2 sterol-binding domain"/>
    <property type="match status" value="1"/>
</dbReference>
<keyword evidence="2 4" id="KW-0808">Transferase</keyword>
<dbReference type="NCBIfam" id="NF002367">
    <property type="entry name" value="PRK01346.1-4"/>
    <property type="match status" value="1"/>
</dbReference>
<comment type="caution">
    <text evidence="6">The sequence shown here is derived from an EMBL/GenBank/DDBJ whole genome shotgun (WGS) entry which is preliminary data.</text>
</comment>
<gene>
    <name evidence="6" type="ORF">EBN88_26105</name>
</gene>
<feature type="binding site" evidence="4">
    <location>
        <begin position="99"/>
        <end position="104"/>
    </location>
    <ligand>
        <name>acetyl-CoA</name>
        <dbReference type="ChEBI" id="CHEBI:57288"/>
    </ligand>
</feature>
<dbReference type="Pfam" id="PF13530">
    <property type="entry name" value="SCP2_2"/>
    <property type="match status" value="1"/>
</dbReference>
<reference evidence="6 7" key="1">
    <citation type="submission" date="2018-10" db="EMBL/GenBank/DDBJ databases">
        <title>Isolation, diversity and antifungal activity of actinobacteria from wheat.</title>
        <authorList>
            <person name="Han C."/>
        </authorList>
    </citation>
    <scope>NUCLEOTIDE SEQUENCE [LARGE SCALE GENOMIC DNA]</scope>
    <source>
        <strain evidence="6 7">NEAU-YY642</strain>
    </source>
</reference>
<feature type="active site" description="Proton donor" evidence="4">
    <location>
        <position position="132"/>
    </location>
</feature>
<evidence type="ECO:0000256" key="2">
    <source>
        <dbReference type="ARBA" id="ARBA00022679"/>
    </source>
</evidence>
<dbReference type="SUPFAM" id="SSF55718">
    <property type="entry name" value="SCP-like"/>
    <property type="match status" value="1"/>
</dbReference>
<dbReference type="InterPro" id="IPR016181">
    <property type="entry name" value="Acyl_CoA_acyltransferase"/>
</dbReference>
<feature type="domain" description="N-acetyltransferase" evidence="5">
    <location>
        <begin position="4"/>
        <end position="161"/>
    </location>
</feature>
<dbReference type="Proteomes" id="UP000278673">
    <property type="component" value="Unassembled WGS sequence"/>
</dbReference>
<dbReference type="SUPFAM" id="SSF55729">
    <property type="entry name" value="Acyl-CoA N-acyltransferases (Nat)"/>
    <property type="match status" value="1"/>
</dbReference>
<evidence type="ECO:0000256" key="4">
    <source>
        <dbReference type="HAMAP-Rule" id="MF_01812"/>
    </source>
</evidence>